<accession>A4YCL4</accession>
<dbReference type="KEGG" id="spc:Sputcn32_3994"/>
<dbReference type="STRING" id="319224.Sputcn32_3994"/>
<organism evidence="2">
    <name type="scientific">Shewanella putrefaciens (strain CN-32 / ATCC BAA-453)</name>
    <dbReference type="NCBI Taxonomy" id="319224"/>
    <lineage>
        <taxon>Bacteria</taxon>
        <taxon>Pseudomonadati</taxon>
        <taxon>Pseudomonadota</taxon>
        <taxon>Gammaproteobacteria</taxon>
        <taxon>Alteromonadales</taxon>
        <taxon>Shewanellaceae</taxon>
        <taxon>Shewanella</taxon>
    </lineage>
</organism>
<name>A4YCL4_SHEPC</name>
<feature type="transmembrane region" description="Helical" evidence="1">
    <location>
        <begin position="172"/>
        <end position="196"/>
    </location>
</feature>
<keyword evidence="1" id="KW-0472">Membrane</keyword>
<evidence type="ECO:0008006" key="3">
    <source>
        <dbReference type="Google" id="ProtNLM"/>
    </source>
</evidence>
<protein>
    <recommendedName>
        <fullName evidence="3">HupE/UreJ protein</fullName>
    </recommendedName>
</protein>
<feature type="transmembrane region" description="Helical" evidence="1">
    <location>
        <begin position="134"/>
        <end position="152"/>
    </location>
</feature>
<reference evidence="2" key="1">
    <citation type="submission" date="2007-04" db="EMBL/GenBank/DDBJ databases">
        <title>Complete sequence of Shewanella putrefaciens CN-32.</title>
        <authorList>
            <consortium name="US DOE Joint Genome Institute"/>
            <person name="Copeland A."/>
            <person name="Lucas S."/>
            <person name="Lapidus A."/>
            <person name="Barry K."/>
            <person name="Detter J.C."/>
            <person name="Glavina del Rio T."/>
            <person name="Hammon N."/>
            <person name="Israni S."/>
            <person name="Dalin E."/>
            <person name="Tice H."/>
            <person name="Pitluck S."/>
            <person name="Chain P."/>
            <person name="Malfatti S."/>
            <person name="Shin M."/>
            <person name="Vergez L."/>
            <person name="Schmutz J."/>
            <person name="Larimer F."/>
            <person name="Land M."/>
            <person name="Hauser L."/>
            <person name="Kyrpides N."/>
            <person name="Mikhailova N."/>
            <person name="Romine M.F."/>
            <person name="Fredrickson J."/>
            <person name="Tiedje J."/>
            <person name="Richardson P."/>
        </authorList>
    </citation>
    <scope>NUCLEOTIDE SEQUENCE [LARGE SCALE GENOMIC DNA]</scope>
    <source>
        <strain evidence="2">CN-32</strain>
    </source>
</reference>
<dbReference type="InterPro" id="IPR032809">
    <property type="entry name" value="Put_HupE_UreJ"/>
</dbReference>
<proteinExistence type="predicted"/>
<dbReference type="HOGENOM" id="CLU_091372_0_0_6"/>
<evidence type="ECO:0000256" key="1">
    <source>
        <dbReference type="SAM" id="Phobius"/>
    </source>
</evidence>
<feature type="transmembrane region" description="Helical" evidence="1">
    <location>
        <begin position="104"/>
        <end position="122"/>
    </location>
</feature>
<dbReference type="eggNOG" id="COG2370">
    <property type="taxonomic scope" value="Bacteria"/>
</dbReference>
<dbReference type="EMBL" id="CP000681">
    <property type="protein sequence ID" value="ABP77697.1"/>
    <property type="molecule type" value="Genomic_DNA"/>
</dbReference>
<keyword evidence="1" id="KW-1133">Transmembrane helix</keyword>
<sequence length="231" mass="25861" precursor="true">MPNKLLKISLFLLIGLLGFISVDVLAHGVDDNTRAFLEQNQGVQFIPFLYIGAKHMVTGYDHLLFLVGVIFFLYRSKDVLLYVTMFTIGHSTTLLLGVMTDVQVNAYLIDAIIGISVIYKGFDNLGGFKRCFNWQPNTQMAVLIFGLFHGFGLATKLQEFELSKEGLFTNLLAFNIGVEIGQFAALAFILIVINAWRHFPSFQRFSTLTNTALMSAGIMLMGYQLTGYFVN</sequence>
<feature type="transmembrane region" description="Helical" evidence="1">
    <location>
        <begin position="50"/>
        <end position="72"/>
    </location>
</feature>
<dbReference type="Pfam" id="PF13795">
    <property type="entry name" value="HupE_UreJ_2"/>
    <property type="match status" value="1"/>
</dbReference>
<gene>
    <name evidence="2" type="ordered locus">Sputcn32_3994</name>
</gene>
<dbReference type="AlphaFoldDB" id="A4YCL4"/>
<feature type="transmembrane region" description="Helical" evidence="1">
    <location>
        <begin position="208"/>
        <end position="230"/>
    </location>
</feature>
<keyword evidence="1" id="KW-0812">Transmembrane</keyword>
<evidence type="ECO:0000313" key="2">
    <source>
        <dbReference type="EMBL" id="ABP77697.1"/>
    </source>
</evidence>
<feature type="transmembrane region" description="Helical" evidence="1">
    <location>
        <begin position="79"/>
        <end position="98"/>
    </location>
</feature>